<dbReference type="Gene3D" id="3.40.50.150">
    <property type="entry name" value="Vaccinia Virus protein VP39"/>
    <property type="match status" value="1"/>
</dbReference>
<sequence>MTAAAINLDAVTSEYRPNGATAIENDLILNWYPERIIKRFGHCGSLLELGIGHGYTPGIFNAACDRHVIIEGSQVVIDLFNEKSPDFSGEVVFSYFEDFDTEERFDTIVMGFVLEHVEDPGVVLDRFRKFLTPDGRLFAAVPNAKSMNRRLGVELGKIDDIYSLNANDLALGHRRQYCRDTFQQELERHGYSMTYQEGIYLKPLPLGVLKTLPDFQENLEAMLRVGIEFPDLCVALLMEAEAA</sequence>
<dbReference type="AlphaFoldDB" id="A0A7K3U5X0"/>
<dbReference type="GO" id="GO:0008168">
    <property type="term" value="F:methyltransferase activity"/>
    <property type="evidence" value="ECO:0007669"/>
    <property type="project" value="UniProtKB-KW"/>
</dbReference>
<reference evidence="1 2" key="1">
    <citation type="submission" date="2019-12" db="EMBL/GenBank/DDBJ databases">
        <title>Rhizobium genotypes associated with high levels of biological nitrogen fixation by grain legumes in a temperate-maritime cropping system.</title>
        <authorList>
            <person name="Maluk M."/>
            <person name="Francesc Ferrando Molina F."/>
            <person name="Lopez Del Egido L."/>
            <person name="Lafos M."/>
            <person name="Langarica-Fuentes A."/>
            <person name="Gebre Yohannes G."/>
            <person name="Young M.W."/>
            <person name="Martin P."/>
            <person name="Gantlett R."/>
            <person name="Kenicer G."/>
            <person name="Hawes C."/>
            <person name="Begg G.S."/>
            <person name="Quilliam R.S."/>
            <person name="Squire G.R."/>
            <person name="Poole P.S."/>
            <person name="Young P.W."/>
            <person name="Iannetta P.M."/>
            <person name="James E.K."/>
        </authorList>
    </citation>
    <scope>NUCLEOTIDE SEQUENCE [LARGE SCALE GENOMIC DNA]</scope>
    <source>
        <strain evidence="1 2">JHI366</strain>
    </source>
</reference>
<protein>
    <submittedName>
        <fullName evidence="1">Methyltransferase domain-containing protein</fullName>
    </submittedName>
</protein>
<dbReference type="Proteomes" id="UP000471753">
    <property type="component" value="Unassembled WGS sequence"/>
</dbReference>
<dbReference type="EMBL" id="WUFT01000001">
    <property type="protein sequence ID" value="NEJ69063.1"/>
    <property type="molecule type" value="Genomic_DNA"/>
</dbReference>
<dbReference type="Pfam" id="PF13489">
    <property type="entry name" value="Methyltransf_23"/>
    <property type="match status" value="1"/>
</dbReference>
<dbReference type="RefSeq" id="WP_164006132.1">
    <property type="nucleotide sequence ID" value="NZ_WUFT01000001.1"/>
</dbReference>
<keyword evidence="1" id="KW-0808">Transferase</keyword>
<comment type="caution">
    <text evidence="1">The sequence shown here is derived from an EMBL/GenBank/DDBJ whole genome shotgun (WGS) entry which is preliminary data.</text>
</comment>
<dbReference type="InterPro" id="IPR029063">
    <property type="entry name" value="SAM-dependent_MTases_sf"/>
</dbReference>
<evidence type="ECO:0000313" key="1">
    <source>
        <dbReference type="EMBL" id="NEJ69063.1"/>
    </source>
</evidence>
<organism evidence="1 2">
    <name type="scientific">Rhizobium phaseoli</name>
    <dbReference type="NCBI Taxonomy" id="396"/>
    <lineage>
        <taxon>Bacteria</taxon>
        <taxon>Pseudomonadati</taxon>
        <taxon>Pseudomonadota</taxon>
        <taxon>Alphaproteobacteria</taxon>
        <taxon>Hyphomicrobiales</taxon>
        <taxon>Rhizobiaceae</taxon>
        <taxon>Rhizobium/Agrobacterium group</taxon>
        <taxon>Rhizobium</taxon>
    </lineage>
</organism>
<accession>A0A7K3U5X0</accession>
<name>A0A7K3U5X0_9HYPH</name>
<dbReference type="SUPFAM" id="SSF53335">
    <property type="entry name" value="S-adenosyl-L-methionine-dependent methyltransferases"/>
    <property type="match status" value="1"/>
</dbReference>
<evidence type="ECO:0000313" key="2">
    <source>
        <dbReference type="Proteomes" id="UP000471753"/>
    </source>
</evidence>
<gene>
    <name evidence="1" type="ORF">GR197_00695</name>
</gene>
<dbReference type="CDD" id="cd02440">
    <property type="entry name" value="AdoMet_MTases"/>
    <property type="match status" value="1"/>
</dbReference>
<dbReference type="GO" id="GO:0032259">
    <property type="term" value="P:methylation"/>
    <property type="evidence" value="ECO:0007669"/>
    <property type="project" value="UniProtKB-KW"/>
</dbReference>
<proteinExistence type="predicted"/>
<keyword evidence="1" id="KW-0489">Methyltransferase</keyword>